<organism evidence="2 3">
    <name type="scientific">Vigna unguiculata</name>
    <name type="common">Cowpea</name>
    <dbReference type="NCBI Taxonomy" id="3917"/>
    <lineage>
        <taxon>Eukaryota</taxon>
        <taxon>Viridiplantae</taxon>
        <taxon>Streptophyta</taxon>
        <taxon>Embryophyta</taxon>
        <taxon>Tracheophyta</taxon>
        <taxon>Spermatophyta</taxon>
        <taxon>Magnoliopsida</taxon>
        <taxon>eudicotyledons</taxon>
        <taxon>Gunneridae</taxon>
        <taxon>Pentapetalae</taxon>
        <taxon>rosids</taxon>
        <taxon>fabids</taxon>
        <taxon>Fabales</taxon>
        <taxon>Fabaceae</taxon>
        <taxon>Papilionoideae</taxon>
        <taxon>50 kb inversion clade</taxon>
        <taxon>NPAAA clade</taxon>
        <taxon>indigoferoid/millettioid clade</taxon>
        <taxon>Phaseoleae</taxon>
        <taxon>Vigna</taxon>
    </lineage>
</organism>
<evidence type="ECO:0000313" key="2">
    <source>
        <dbReference type="EMBL" id="QCD93311.1"/>
    </source>
</evidence>
<accession>A0A4D6LY79</accession>
<dbReference type="EMBL" id="CP039349">
    <property type="protein sequence ID" value="QCD93311.1"/>
    <property type="molecule type" value="Genomic_DNA"/>
</dbReference>
<dbReference type="AlphaFoldDB" id="A0A4D6LY79"/>
<evidence type="ECO:0000313" key="3">
    <source>
        <dbReference type="Proteomes" id="UP000501690"/>
    </source>
</evidence>
<name>A0A4D6LY79_VIGUN</name>
<reference evidence="2 3" key="1">
    <citation type="submission" date="2019-04" db="EMBL/GenBank/DDBJ databases">
        <title>An improved genome assembly and genetic linkage map for asparagus bean, Vigna unguiculata ssp. sesquipedialis.</title>
        <authorList>
            <person name="Xia Q."/>
            <person name="Zhang R."/>
            <person name="Dong Y."/>
        </authorList>
    </citation>
    <scope>NUCLEOTIDE SEQUENCE [LARGE SCALE GENOMIC DNA]</scope>
    <source>
        <tissue evidence="2">Leaf</tissue>
    </source>
</reference>
<sequence length="169" mass="17363">MEACGCCNDAADGAVQVHEDDGCSIVAAARWLTEKMIATDGGTAGWFEVADAEARRWTVAGGVTELRSCCGGDGSCAICGGASEEDARNWCRFVVAGCVNGGCRSCAVVCGLSFAVARWWFVCGREGGVHDSAVGREKKMVAPPLLQIGGGRRGEGGGGCHGDGRRGEN</sequence>
<dbReference type="Proteomes" id="UP000501690">
    <property type="component" value="Linkage Group LG5"/>
</dbReference>
<gene>
    <name evidence="2" type="ORF">DEO72_LG5g1384</name>
</gene>
<feature type="compositionally biased region" description="Gly residues" evidence="1">
    <location>
        <begin position="150"/>
        <end position="161"/>
    </location>
</feature>
<proteinExistence type="predicted"/>
<protein>
    <submittedName>
        <fullName evidence="2">Uncharacterized protein</fullName>
    </submittedName>
</protein>
<evidence type="ECO:0000256" key="1">
    <source>
        <dbReference type="SAM" id="MobiDB-lite"/>
    </source>
</evidence>
<feature type="region of interest" description="Disordered" evidence="1">
    <location>
        <begin position="150"/>
        <end position="169"/>
    </location>
</feature>
<keyword evidence="3" id="KW-1185">Reference proteome</keyword>